<organism evidence="1 2">
    <name type="scientific">Candidatus Promineifilum breve</name>
    <dbReference type="NCBI Taxonomy" id="1806508"/>
    <lineage>
        <taxon>Bacteria</taxon>
        <taxon>Bacillati</taxon>
        <taxon>Chloroflexota</taxon>
        <taxon>Ardenticatenia</taxon>
        <taxon>Candidatus Promineifilales</taxon>
        <taxon>Candidatus Promineifilaceae</taxon>
        <taxon>Candidatus Promineifilum</taxon>
    </lineage>
</organism>
<dbReference type="EMBL" id="LN890655">
    <property type="protein sequence ID" value="CUS03970.2"/>
    <property type="molecule type" value="Genomic_DNA"/>
</dbReference>
<protein>
    <submittedName>
        <fullName evidence="1">Uncharacterized protein</fullName>
    </submittedName>
</protein>
<dbReference type="InterPro" id="IPR036782">
    <property type="entry name" value="NE0471-like_N"/>
</dbReference>
<dbReference type="Proteomes" id="UP000215027">
    <property type="component" value="Chromosome I"/>
</dbReference>
<dbReference type="SUPFAM" id="SSF143880">
    <property type="entry name" value="NE0471 N-terminal domain-like"/>
    <property type="match status" value="1"/>
</dbReference>
<proteinExistence type="predicted"/>
<evidence type="ECO:0000313" key="1">
    <source>
        <dbReference type="EMBL" id="CUS03970.2"/>
    </source>
</evidence>
<reference evidence="1" key="1">
    <citation type="submission" date="2016-01" db="EMBL/GenBank/DDBJ databases">
        <authorList>
            <person name="Mcilroy J.S."/>
            <person name="Karst M S."/>
            <person name="Albertsen M."/>
        </authorList>
    </citation>
    <scope>NUCLEOTIDE SEQUENCE</scope>
    <source>
        <strain evidence="1">Cfx-K</strain>
    </source>
</reference>
<dbReference type="RefSeq" id="WP_157913051.1">
    <property type="nucleotide sequence ID" value="NZ_LN890655.1"/>
</dbReference>
<accession>A0A160T5I2</accession>
<evidence type="ECO:0000313" key="2">
    <source>
        <dbReference type="Proteomes" id="UP000215027"/>
    </source>
</evidence>
<dbReference type="AlphaFoldDB" id="A0A160T5I2"/>
<dbReference type="KEGG" id="pbf:CFX0092_A2092"/>
<sequence>MRLDPEIHTLVWPNDADFDPATLYCWNEGDGAELAAWLAQTERASPRSTGRTTR</sequence>
<gene>
    <name evidence="1" type="ORF">CFX0092_A2092</name>
</gene>
<name>A0A160T5I2_9CHLR</name>
<keyword evidence="2" id="KW-1185">Reference proteome</keyword>